<name>A0A316D3U3_9BACL</name>
<evidence type="ECO:0000256" key="3">
    <source>
        <dbReference type="ARBA" id="ARBA00001947"/>
    </source>
</evidence>
<evidence type="ECO:0000313" key="22">
    <source>
        <dbReference type="Proteomes" id="UP000245634"/>
    </source>
</evidence>
<dbReference type="Pfam" id="PF24621">
    <property type="entry name" value="DHQS_C"/>
    <property type="match status" value="1"/>
</dbReference>
<dbReference type="GO" id="GO:0046872">
    <property type="term" value="F:metal ion binding"/>
    <property type="evidence" value="ECO:0007669"/>
    <property type="project" value="UniProtKB-KW"/>
</dbReference>
<feature type="binding site" evidence="18">
    <location>
        <position position="187"/>
    </location>
    <ligand>
        <name>Zn(2+)</name>
        <dbReference type="ChEBI" id="CHEBI:29105"/>
    </ligand>
</feature>
<evidence type="ECO:0000256" key="10">
    <source>
        <dbReference type="ARBA" id="ARBA00022605"/>
    </source>
</evidence>
<feature type="binding site" evidence="18">
    <location>
        <begin position="133"/>
        <end position="134"/>
    </location>
    <ligand>
        <name>NAD(+)</name>
        <dbReference type="ChEBI" id="CHEBI:57540"/>
    </ligand>
</feature>
<evidence type="ECO:0000256" key="4">
    <source>
        <dbReference type="ARBA" id="ARBA00004496"/>
    </source>
</evidence>
<comment type="pathway">
    <text evidence="5 18">Metabolic intermediate biosynthesis; chorismate biosynthesis; chorismate from D-erythrose 4-phosphate and phosphoenolpyruvate: step 2/7.</text>
</comment>
<comment type="function">
    <text evidence="18">Catalyzes the conversion of 3-deoxy-D-arabino-heptulosonate 7-phosphate (DAHP) to dehydroquinate (DHQ).</text>
</comment>
<dbReference type="GO" id="GO:0009423">
    <property type="term" value="P:chorismate biosynthetic process"/>
    <property type="evidence" value="ECO:0007669"/>
    <property type="project" value="UniProtKB-UniRule"/>
</dbReference>
<keyword evidence="15 18" id="KW-0057">Aromatic amino acid biosynthesis</keyword>
<dbReference type="PIRSF" id="PIRSF001455">
    <property type="entry name" value="DHQ_synth"/>
    <property type="match status" value="1"/>
</dbReference>
<dbReference type="Proteomes" id="UP000245634">
    <property type="component" value="Unassembled WGS sequence"/>
</dbReference>
<dbReference type="CDD" id="cd08195">
    <property type="entry name" value="DHQS"/>
    <property type="match status" value="1"/>
</dbReference>
<evidence type="ECO:0000259" key="19">
    <source>
        <dbReference type="Pfam" id="PF01761"/>
    </source>
</evidence>
<evidence type="ECO:0000256" key="11">
    <source>
        <dbReference type="ARBA" id="ARBA00022723"/>
    </source>
</evidence>
<evidence type="ECO:0000256" key="18">
    <source>
        <dbReference type="HAMAP-Rule" id="MF_00110"/>
    </source>
</evidence>
<dbReference type="InterPro" id="IPR050071">
    <property type="entry name" value="Dehydroquinate_synthase"/>
</dbReference>
<comment type="cofactor">
    <cofactor evidence="18">
        <name>Co(2+)</name>
        <dbReference type="ChEBI" id="CHEBI:48828"/>
    </cofactor>
    <cofactor evidence="18">
        <name>Zn(2+)</name>
        <dbReference type="ChEBI" id="CHEBI:29105"/>
    </cofactor>
    <text evidence="18">Binds 1 divalent metal cation per subunit. Can use either Co(2+) or Zn(2+).</text>
</comment>
<dbReference type="Gene3D" id="1.20.1090.10">
    <property type="entry name" value="Dehydroquinate synthase-like - alpha domain"/>
    <property type="match status" value="1"/>
</dbReference>
<feature type="binding site" evidence="18">
    <location>
        <position position="266"/>
    </location>
    <ligand>
        <name>Zn(2+)</name>
        <dbReference type="ChEBI" id="CHEBI:29105"/>
    </ligand>
</feature>
<keyword evidence="22" id="KW-1185">Reference proteome</keyword>
<dbReference type="Gene3D" id="3.40.50.1970">
    <property type="match status" value="1"/>
</dbReference>
<evidence type="ECO:0000256" key="6">
    <source>
        <dbReference type="ARBA" id="ARBA00005412"/>
    </source>
</evidence>
<keyword evidence="16 18" id="KW-0456">Lyase</keyword>
<comment type="cofactor">
    <cofactor evidence="2 18">
        <name>NAD(+)</name>
        <dbReference type="ChEBI" id="CHEBI:57540"/>
    </cofactor>
</comment>
<evidence type="ECO:0000256" key="13">
    <source>
        <dbReference type="ARBA" id="ARBA00022833"/>
    </source>
</evidence>
<feature type="binding site" evidence="18">
    <location>
        <begin position="109"/>
        <end position="113"/>
    </location>
    <ligand>
        <name>NAD(+)</name>
        <dbReference type="ChEBI" id="CHEBI:57540"/>
    </ligand>
</feature>
<keyword evidence="9 18" id="KW-0963">Cytoplasm</keyword>
<comment type="catalytic activity">
    <reaction evidence="1 18">
        <text>7-phospho-2-dehydro-3-deoxy-D-arabino-heptonate = 3-dehydroquinate + phosphate</text>
        <dbReference type="Rhea" id="RHEA:21968"/>
        <dbReference type="ChEBI" id="CHEBI:32364"/>
        <dbReference type="ChEBI" id="CHEBI:43474"/>
        <dbReference type="ChEBI" id="CHEBI:58394"/>
        <dbReference type="EC" id="4.2.3.4"/>
    </reaction>
</comment>
<comment type="caution">
    <text evidence="21">The sequence shown here is derived from an EMBL/GenBank/DDBJ whole genome shotgun (WGS) entry which is preliminary data.</text>
</comment>
<dbReference type="NCBIfam" id="TIGR01357">
    <property type="entry name" value="aroB"/>
    <property type="match status" value="1"/>
</dbReference>
<dbReference type="GO" id="GO:0009073">
    <property type="term" value="P:aromatic amino acid family biosynthetic process"/>
    <property type="evidence" value="ECO:0007669"/>
    <property type="project" value="UniProtKB-KW"/>
</dbReference>
<evidence type="ECO:0000256" key="15">
    <source>
        <dbReference type="ARBA" id="ARBA00023141"/>
    </source>
</evidence>
<evidence type="ECO:0000256" key="14">
    <source>
        <dbReference type="ARBA" id="ARBA00023027"/>
    </source>
</evidence>
<dbReference type="PANTHER" id="PTHR43622">
    <property type="entry name" value="3-DEHYDROQUINATE SYNTHASE"/>
    <property type="match status" value="1"/>
</dbReference>
<gene>
    <name evidence="18" type="primary">aroB</name>
    <name evidence="21" type="ORF">C7459_11939</name>
</gene>
<keyword evidence="11 18" id="KW-0479">Metal-binding</keyword>
<feature type="binding site" evidence="18">
    <location>
        <position position="250"/>
    </location>
    <ligand>
        <name>Zn(2+)</name>
        <dbReference type="ChEBI" id="CHEBI:29105"/>
    </ligand>
</feature>
<evidence type="ECO:0000256" key="7">
    <source>
        <dbReference type="ARBA" id="ARBA00013031"/>
    </source>
</evidence>
<dbReference type="GO" id="GO:0005737">
    <property type="term" value="C:cytoplasm"/>
    <property type="evidence" value="ECO:0007669"/>
    <property type="project" value="UniProtKB-SubCell"/>
</dbReference>
<dbReference type="Pfam" id="PF01761">
    <property type="entry name" value="DHQ_synthase"/>
    <property type="match status" value="1"/>
</dbReference>
<reference evidence="21 22" key="1">
    <citation type="submission" date="2018-05" db="EMBL/GenBank/DDBJ databases">
        <title>Genomic Encyclopedia of Type Strains, Phase IV (KMG-IV): sequencing the most valuable type-strain genomes for metagenomic binning, comparative biology and taxonomic classification.</title>
        <authorList>
            <person name="Goeker M."/>
        </authorList>
    </citation>
    <scope>NUCLEOTIDE SEQUENCE [LARGE SCALE GENOMIC DNA]</scope>
    <source>
        <strain evidence="21 22">DSM 18773</strain>
    </source>
</reference>
<evidence type="ECO:0000256" key="12">
    <source>
        <dbReference type="ARBA" id="ARBA00022741"/>
    </source>
</evidence>
<keyword evidence="13 18" id="KW-0862">Zinc</keyword>
<evidence type="ECO:0000256" key="9">
    <source>
        <dbReference type="ARBA" id="ARBA00022490"/>
    </source>
</evidence>
<dbReference type="GO" id="GO:0000166">
    <property type="term" value="F:nucleotide binding"/>
    <property type="evidence" value="ECO:0007669"/>
    <property type="project" value="UniProtKB-KW"/>
</dbReference>
<keyword evidence="10 18" id="KW-0028">Amino-acid biosynthesis</keyword>
<comment type="cofactor">
    <cofactor evidence="3">
        <name>Zn(2+)</name>
        <dbReference type="ChEBI" id="CHEBI:29105"/>
    </cofactor>
</comment>
<dbReference type="GO" id="GO:0008652">
    <property type="term" value="P:amino acid biosynthetic process"/>
    <property type="evidence" value="ECO:0007669"/>
    <property type="project" value="UniProtKB-KW"/>
</dbReference>
<keyword evidence="14 18" id="KW-0520">NAD</keyword>
<dbReference type="EMBL" id="QGGL01000019">
    <property type="protein sequence ID" value="PWK06616.1"/>
    <property type="molecule type" value="Genomic_DNA"/>
</dbReference>
<keyword evidence="12 18" id="KW-0547">Nucleotide-binding</keyword>
<feature type="binding site" evidence="18">
    <location>
        <position position="145"/>
    </location>
    <ligand>
        <name>NAD(+)</name>
        <dbReference type="ChEBI" id="CHEBI:57540"/>
    </ligand>
</feature>
<feature type="binding site" evidence="18">
    <location>
        <position position="154"/>
    </location>
    <ligand>
        <name>NAD(+)</name>
        <dbReference type="ChEBI" id="CHEBI:57540"/>
    </ligand>
</feature>
<comment type="subcellular location">
    <subcellularLocation>
        <location evidence="4 18">Cytoplasm</location>
    </subcellularLocation>
</comment>
<dbReference type="FunFam" id="3.40.50.1970:FF:000007">
    <property type="entry name" value="Pentafunctional AROM polypeptide"/>
    <property type="match status" value="1"/>
</dbReference>
<evidence type="ECO:0000259" key="20">
    <source>
        <dbReference type="Pfam" id="PF24621"/>
    </source>
</evidence>
<evidence type="ECO:0000256" key="8">
    <source>
        <dbReference type="ARBA" id="ARBA00017684"/>
    </source>
</evidence>
<evidence type="ECO:0000256" key="16">
    <source>
        <dbReference type="ARBA" id="ARBA00023239"/>
    </source>
</evidence>
<evidence type="ECO:0000256" key="17">
    <source>
        <dbReference type="ARBA" id="ARBA00023285"/>
    </source>
</evidence>
<sequence>MVRERVDVAGHPYEIVIGPAVLARTGTFLQELGVTCSSKHLIVTDTNVERTGHLEKVTSSLTELGYTYDVHVIPAGEESKSLARAGEAFEAAYRAGLDRRSVVLALGGGVVGDFAGFIAATYMRGVDFVQLPTTLLAHDSAVGGKVAVNLPHAKNMIGAFHQPLAVLYDTDALKTLPVRELRSGLAEAIKHGLIRDAELFAWIMERVEAILRVEDDVMSELLARSCRIKAEVVSADERENGVRAILNFGHTLGHAVESLMEYEYTHGESVAIGMVAAADLSVQLGLCAPELSSVVEQAVAKAGLPTRIPAQLSTEDLLAAMRQDKKATGGTLTFVLLTGIGRVDIVKQVPEDAVREVIARRKG</sequence>
<dbReference type="SUPFAM" id="SSF56796">
    <property type="entry name" value="Dehydroquinate synthase-like"/>
    <property type="match status" value="1"/>
</dbReference>
<dbReference type="HAMAP" id="MF_00110">
    <property type="entry name" value="DHQ_synthase"/>
    <property type="match status" value="1"/>
</dbReference>
<feature type="domain" description="3-dehydroquinate synthase N-terminal" evidence="19">
    <location>
        <begin position="72"/>
        <end position="182"/>
    </location>
</feature>
<keyword evidence="17 18" id="KW-0170">Cobalt</keyword>
<dbReference type="InterPro" id="IPR030963">
    <property type="entry name" value="DHQ_synth_fam"/>
</dbReference>
<dbReference type="InterPro" id="IPR056179">
    <property type="entry name" value="DHQS_C"/>
</dbReference>
<dbReference type="RefSeq" id="WP_109690809.1">
    <property type="nucleotide sequence ID" value="NZ_QGGL01000019.1"/>
</dbReference>
<dbReference type="AlphaFoldDB" id="A0A316D3U3"/>
<dbReference type="OrthoDB" id="9806583at2"/>
<evidence type="ECO:0000313" key="21">
    <source>
        <dbReference type="EMBL" id="PWK06616.1"/>
    </source>
</evidence>
<comment type="caution">
    <text evidence="18">Lacks conserved residue(s) required for the propagation of feature annotation.</text>
</comment>
<comment type="similarity">
    <text evidence="6 18">Belongs to the sugar phosphate cyclases superfamily. Dehydroquinate synthase family.</text>
</comment>
<feature type="domain" description="3-dehydroquinate synthase C-terminal" evidence="20">
    <location>
        <begin position="184"/>
        <end position="327"/>
    </location>
</feature>
<protein>
    <recommendedName>
        <fullName evidence="8 18">3-dehydroquinate synthase</fullName>
        <shortName evidence="18">DHQS</shortName>
        <ecNumber evidence="7 18">4.2.3.4</ecNumber>
    </recommendedName>
</protein>
<dbReference type="PANTHER" id="PTHR43622:SF7">
    <property type="entry name" value="3-DEHYDROQUINATE SYNTHASE, CHLOROPLASTIC"/>
    <property type="match status" value="1"/>
</dbReference>
<evidence type="ECO:0000256" key="1">
    <source>
        <dbReference type="ARBA" id="ARBA00001393"/>
    </source>
</evidence>
<dbReference type="GO" id="GO:0003856">
    <property type="term" value="F:3-dehydroquinate synthase activity"/>
    <property type="evidence" value="ECO:0007669"/>
    <property type="project" value="UniProtKB-UniRule"/>
</dbReference>
<accession>A0A316D3U3</accession>
<organism evidence="21 22">
    <name type="scientific">Tumebacillus permanentifrigoris</name>
    <dbReference type="NCBI Taxonomy" id="378543"/>
    <lineage>
        <taxon>Bacteria</taxon>
        <taxon>Bacillati</taxon>
        <taxon>Bacillota</taxon>
        <taxon>Bacilli</taxon>
        <taxon>Bacillales</taxon>
        <taxon>Alicyclobacillaceae</taxon>
        <taxon>Tumebacillus</taxon>
    </lineage>
</organism>
<dbReference type="EC" id="4.2.3.4" evidence="7 18"/>
<evidence type="ECO:0000256" key="2">
    <source>
        <dbReference type="ARBA" id="ARBA00001911"/>
    </source>
</evidence>
<dbReference type="InterPro" id="IPR016037">
    <property type="entry name" value="DHQ_synth_AroB"/>
</dbReference>
<dbReference type="UniPathway" id="UPA00053">
    <property type="reaction ID" value="UER00085"/>
</dbReference>
<evidence type="ECO:0000256" key="5">
    <source>
        <dbReference type="ARBA" id="ARBA00004661"/>
    </source>
</evidence>
<dbReference type="InterPro" id="IPR030960">
    <property type="entry name" value="DHQS/DOIS_N"/>
</dbReference>
<proteinExistence type="inferred from homology"/>